<accession>A0AB39AG88</accession>
<evidence type="ECO:0000313" key="1">
    <source>
        <dbReference type="EMBL" id="XDG24696.1"/>
    </source>
</evidence>
<sequence length="77" mass="8330">MSLIVEGDVLQVANVLRQLSVIFDTPVYDANLNLFWVQGTPYPQTICPYCTASQETHSFNCGSADPSDINPHTSGAA</sequence>
<organism evidence="1">
    <name type="scientific">Bird deltacoronavirus AnasCN24</name>
    <dbReference type="NCBI Taxonomy" id="3237947"/>
    <lineage>
        <taxon>Viruses</taxon>
        <taxon>Riboviria</taxon>
        <taxon>Orthornavirae</taxon>
        <taxon>Pisuviricota</taxon>
        <taxon>Pisoniviricetes</taxon>
        <taxon>Nidovirales</taxon>
        <taxon>Cornidovirineae</taxon>
        <taxon>Coronaviridae</taxon>
        <taxon>Orthocoronavirinae</taxon>
        <taxon>Deltacoronavirus</taxon>
    </lineage>
</organism>
<protein>
    <submittedName>
        <fullName evidence="1">Uncharacterized protein</fullName>
    </submittedName>
</protein>
<name>A0AB39AG88_9NIDO</name>
<reference evidence="1" key="1">
    <citation type="submission" date="2024-05" db="EMBL/GenBank/DDBJ databases">
        <title>Avian Migration-Mediated Cross-Species Transmission and Recombination Shaping the Diversity of Gammacoronaviruses and Deltacoronaviruses.</title>
        <authorList>
            <person name="Han Y."/>
            <person name="Xu P."/>
            <person name="Xu Y."/>
            <person name="Wang Y."/>
            <person name="Hu J."/>
            <person name="Ma M."/>
            <person name="Li Z."/>
            <person name="Bo S."/>
            <person name="Zhao C."/>
            <person name="Ji L."/>
            <person name="Yuan Y."/>
            <person name="Zhao W."/>
            <person name="Wang J."/>
            <person name="Jin Q."/>
            <person name="Wu Z."/>
            <person name="He G."/>
        </authorList>
    </citation>
    <scope>NUCLEOTIDE SEQUENCE</scope>
    <source>
        <strain evidence="1">AvAc-DeltaCoV/SH21-SH141</strain>
    </source>
</reference>
<proteinExistence type="predicted"/>
<dbReference type="EMBL" id="PP845502">
    <property type="protein sequence ID" value="XDG24696.1"/>
    <property type="molecule type" value="Genomic_RNA"/>
</dbReference>